<comment type="caution">
    <text evidence="9">The sequence shown here is derived from an EMBL/GenBank/DDBJ whole genome shotgun (WGS) entry which is preliminary data.</text>
</comment>
<dbReference type="InterPro" id="IPR050809">
    <property type="entry name" value="UgpAE/MalFG_permease"/>
</dbReference>
<evidence type="ECO:0000256" key="4">
    <source>
        <dbReference type="ARBA" id="ARBA00022692"/>
    </source>
</evidence>
<dbReference type="PANTHER" id="PTHR43227">
    <property type="entry name" value="BLL4140 PROTEIN"/>
    <property type="match status" value="1"/>
</dbReference>
<feature type="transmembrane region" description="Helical" evidence="7">
    <location>
        <begin position="137"/>
        <end position="157"/>
    </location>
</feature>
<reference evidence="9 10" key="1">
    <citation type="submission" date="2019-09" db="EMBL/GenBank/DDBJ databases">
        <title>Draft genome sequencing of Hungatella hathewayi 123Y-2.</title>
        <authorList>
            <person name="Lv Q."/>
            <person name="Li S."/>
        </authorList>
    </citation>
    <scope>NUCLEOTIDE SEQUENCE [LARGE SCALE GENOMIC DNA]</scope>
    <source>
        <strain evidence="9 10">123Y-2</strain>
    </source>
</reference>
<dbReference type="AlphaFoldDB" id="A0AAW9WEE0"/>
<dbReference type="PANTHER" id="PTHR43227:SF11">
    <property type="entry name" value="BLL4140 PROTEIN"/>
    <property type="match status" value="1"/>
</dbReference>
<dbReference type="InterPro" id="IPR000515">
    <property type="entry name" value="MetI-like"/>
</dbReference>
<evidence type="ECO:0000259" key="8">
    <source>
        <dbReference type="PROSITE" id="PS50928"/>
    </source>
</evidence>
<dbReference type="EMBL" id="WNME01000004">
    <property type="protein sequence ID" value="MUB63099.1"/>
    <property type="molecule type" value="Genomic_DNA"/>
</dbReference>
<dbReference type="Pfam" id="PF00528">
    <property type="entry name" value="BPD_transp_1"/>
    <property type="match status" value="1"/>
</dbReference>
<name>A0AAW9WEE0_9FIRM</name>
<keyword evidence="3" id="KW-1003">Cell membrane</keyword>
<evidence type="ECO:0000256" key="5">
    <source>
        <dbReference type="ARBA" id="ARBA00022989"/>
    </source>
</evidence>
<evidence type="ECO:0000313" key="10">
    <source>
        <dbReference type="Proteomes" id="UP000434223"/>
    </source>
</evidence>
<protein>
    <submittedName>
        <fullName evidence="9">ABC transporter permease subunit</fullName>
    </submittedName>
</protein>
<feature type="domain" description="ABC transmembrane type-1" evidence="8">
    <location>
        <begin position="91"/>
        <end position="312"/>
    </location>
</feature>
<dbReference type="PROSITE" id="PS50928">
    <property type="entry name" value="ABC_TM1"/>
    <property type="match status" value="1"/>
</dbReference>
<dbReference type="Gene3D" id="1.10.3720.10">
    <property type="entry name" value="MetI-like"/>
    <property type="match status" value="1"/>
</dbReference>
<evidence type="ECO:0000256" key="7">
    <source>
        <dbReference type="RuleBase" id="RU363032"/>
    </source>
</evidence>
<evidence type="ECO:0000256" key="3">
    <source>
        <dbReference type="ARBA" id="ARBA00022475"/>
    </source>
</evidence>
<dbReference type="SUPFAM" id="SSF161098">
    <property type="entry name" value="MetI-like"/>
    <property type="match status" value="1"/>
</dbReference>
<keyword evidence="4 7" id="KW-0812">Transmembrane</keyword>
<proteinExistence type="inferred from homology"/>
<sequence>MQREKQQVEEVWYVSMKKLPKKKRWGKRQFQLQLMVIPAMIFFFIFSYIPVMGLGNAFLDYSLTDGFFGHAFAGMKYFKELFSSESFYLAMKNTLGMSFLKFFFTFTSPLLLALIINEVPFKWLKKATQTGSYLPHFLSYVIVATLWIVFLDSKGLINDILMRLHITDMPIEFLADSKYFWWIGVWIDCWQESGWNAIIYLAAIAGINQDIYEAAAVDGAGRLKRITQITLPSIAWTAGVLFVMNCGNLLSGGPVASNFNQSYLLGNAFNYSKSYVIQKFIVDEGLNQLRFSFAAAGNLILSVLSVTLLLTANKISKKVFGKSVF</sequence>
<evidence type="ECO:0000256" key="2">
    <source>
        <dbReference type="ARBA" id="ARBA00022448"/>
    </source>
</evidence>
<keyword evidence="2 7" id="KW-0813">Transport</keyword>
<organism evidence="9 10">
    <name type="scientific">Hungatella hathewayi</name>
    <dbReference type="NCBI Taxonomy" id="154046"/>
    <lineage>
        <taxon>Bacteria</taxon>
        <taxon>Bacillati</taxon>
        <taxon>Bacillota</taxon>
        <taxon>Clostridia</taxon>
        <taxon>Lachnospirales</taxon>
        <taxon>Lachnospiraceae</taxon>
        <taxon>Hungatella</taxon>
    </lineage>
</organism>
<keyword evidence="6 7" id="KW-0472">Membrane</keyword>
<dbReference type="GO" id="GO:0005886">
    <property type="term" value="C:plasma membrane"/>
    <property type="evidence" value="ECO:0007669"/>
    <property type="project" value="UniProtKB-SubCell"/>
</dbReference>
<dbReference type="Proteomes" id="UP000434223">
    <property type="component" value="Unassembled WGS sequence"/>
</dbReference>
<feature type="transmembrane region" description="Helical" evidence="7">
    <location>
        <begin position="99"/>
        <end position="117"/>
    </location>
</feature>
<evidence type="ECO:0000256" key="1">
    <source>
        <dbReference type="ARBA" id="ARBA00004651"/>
    </source>
</evidence>
<feature type="transmembrane region" description="Helical" evidence="7">
    <location>
        <begin position="229"/>
        <end position="250"/>
    </location>
</feature>
<gene>
    <name evidence="9" type="ORF">GNE07_08495</name>
</gene>
<dbReference type="CDD" id="cd06261">
    <property type="entry name" value="TM_PBP2"/>
    <property type="match status" value="1"/>
</dbReference>
<feature type="transmembrane region" description="Helical" evidence="7">
    <location>
        <begin position="291"/>
        <end position="312"/>
    </location>
</feature>
<evidence type="ECO:0000313" key="9">
    <source>
        <dbReference type="EMBL" id="MUB63099.1"/>
    </source>
</evidence>
<evidence type="ECO:0000256" key="6">
    <source>
        <dbReference type="ARBA" id="ARBA00023136"/>
    </source>
</evidence>
<dbReference type="InterPro" id="IPR035906">
    <property type="entry name" value="MetI-like_sf"/>
</dbReference>
<accession>A0AAW9WEE0</accession>
<dbReference type="GO" id="GO:0055085">
    <property type="term" value="P:transmembrane transport"/>
    <property type="evidence" value="ECO:0007669"/>
    <property type="project" value="InterPro"/>
</dbReference>
<comment type="subcellular location">
    <subcellularLocation>
        <location evidence="1 7">Cell membrane</location>
        <topology evidence="1 7">Multi-pass membrane protein</topology>
    </subcellularLocation>
</comment>
<feature type="transmembrane region" description="Helical" evidence="7">
    <location>
        <begin position="30"/>
        <end position="49"/>
    </location>
</feature>
<keyword evidence="5 7" id="KW-1133">Transmembrane helix</keyword>
<comment type="similarity">
    <text evidence="7">Belongs to the binding-protein-dependent transport system permease family.</text>
</comment>